<dbReference type="Proteomes" id="UP000093695">
    <property type="component" value="Chromosome"/>
</dbReference>
<dbReference type="AlphaFoldDB" id="A0A193C0T4"/>
<protein>
    <submittedName>
        <fullName evidence="2">Epimerase</fullName>
    </submittedName>
</protein>
<dbReference type="PANTHER" id="PTHR48079:SF6">
    <property type="entry name" value="NAD(P)-BINDING DOMAIN-CONTAINING PROTEIN-RELATED"/>
    <property type="match status" value="1"/>
</dbReference>
<evidence type="ECO:0000313" key="3">
    <source>
        <dbReference type="Proteomes" id="UP000093695"/>
    </source>
</evidence>
<dbReference type="KEGG" id="aori:SD37_22175"/>
<sequence>MKVFVTGGTGAIGGHAVPALVEAGHEVTALARTSGKAAALRAQGAKPVIVSLFDRDALGEVFAGHDAVVNLASALPSMSRFLSAKAWERNKKIRAEGSAAVAGAALEAGVGRLIQESVCMIYPDRGGEWIGEDVPAEHYPLALGNLAAEASANRFTDAGGAGIVLRFGWFYGPGAAHSEQLLGQARRGIGAALGRLDGYVSSIHLADAASAVVAALGVPAGTYNVVDDEPLTKRDFTAALAAAAGKRQWIRGPGRAAALLGDRLTSLTRSVRVSNAAFREASGWAPHYPSAREGWLATAEALGAR</sequence>
<dbReference type="GO" id="GO:0005737">
    <property type="term" value="C:cytoplasm"/>
    <property type="evidence" value="ECO:0007669"/>
    <property type="project" value="TreeGrafter"/>
</dbReference>
<dbReference type="Gene3D" id="3.40.50.720">
    <property type="entry name" value="NAD(P)-binding Rossmann-like Domain"/>
    <property type="match status" value="1"/>
</dbReference>
<name>A0A193C0T4_AMYOR</name>
<evidence type="ECO:0000259" key="1">
    <source>
        <dbReference type="Pfam" id="PF01370"/>
    </source>
</evidence>
<dbReference type="InterPro" id="IPR051783">
    <property type="entry name" value="NAD(P)-dependent_oxidoreduct"/>
</dbReference>
<evidence type="ECO:0000313" key="2">
    <source>
        <dbReference type="EMBL" id="ANN18087.1"/>
    </source>
</evidence>
<proteinExistence type="predicted"/>
<feature type="domain" description="NAD-dependent epimerase/dehydratase" evidence="1">
    <location>
        <begin position="3"/>
        <end position="218"/>
    </location>
</feature>
<organism evidence="2 3">
    <name type="scientific">Amycolatopsis orientalis</name>
    <name type="common">Nocardia orientalis</name>
    <dbReference type="NCBI Taxonomy" id="31958"/>
    <lineage>
        <taxon>Bacteria</taxon>
        <taxon>Bacillati</taxon>
        <taxon>Actinomycetota</taxon>
        <taxon>Actinomycetes</taxon>
        <taxon>Pseudonocardiales</taxon>
        <taxon>Pseudonocardiaceae</taxon>
        <taxon>Amycolatopsis</taxon>
    </lineage>
</organism>
<dbReference type="STRING" id="31958.SD37_22175"/>
<dbReference type="InterPro" id="IPR001509">
    <property type="entry name" value="Epimerase_deHydtase"/>
</dbReference>
<accession>A0A193C0T4</accession>
<dbReference type="RefSeq" id="WP_044856744.1">
    <property type="nucleotide sequence ID" value="NZ_CP016174.1"/>
</dbReference>
<dbReference type="InterPro" id="IPR036291">
    <property type="entry name" value="NAD(P)-bd_dom_sf"/>
</dbReference>
<dbReference type="SUPFAM" id="SSF51735">
    <property type="entry name" value="NAD(P)-binding Rossmann-fold domains"/>
    <property type="match status" value="1"/>
</dbReference>
<gene>
    <name evidence="2" type="ORF">SD37_22175</name>
</gene>
<dbReference type="PANTHER" id="PTHR48079">
    <property type="entry name" value="PROTEIN YEEZ"/>
    <property type="match status" value="1"/>
</dbReference>
<dbReference type="EMBL" id="CP016174">
    <property type="protein sequence ID" value="ANN18087.1"/>
    <property type="molecule type" value="Genomic_DNA"/>
</dbReference>
<keyword evidence="3" id="KW-1185">Reference proteome</keyword>
<dbReference type="Pfam" id="PF01370">
    <property type="entry name" value="Epimerase"/>
    <property type="match status" value="1"/>
</dbReference>
<dbReference type="GO" id="GO:0004029">
    <property type="term" value="F:aldehyde dehydrogenase (NAD+) activity"/>
    <property type="evidence" value="ECO:0007669"/>
    <property type="project" value="TreeGrafter"/>
</dbReference>
<reference evidence="2 3" key="1">
    <citation type="journal article" date="2015" name="Genome Announc.">
        <title>Draft Genome Sequence of Norvancomycin-Producing Strain Amycolatopsis orientalis CPCC200066.</title>
        <authorList>
            <person name="Lei X."/>
            <person name="Yuan F."/>
            <person name="Shi Y."/>
            <person name="Li X."/>
            <person name="Wang L."/>
            <person name="Hong B."/>
        </authorList>
    </citation>
    <scope>NUCLEOTIDE SEQUENCE [LARGE SCALE GENOMIC DNA]</scope>
    <source>
        <strain evidence="2 3">B-37</strain>
    </source>
</reference>